<protein>
    <recommendedName>
        <fullName evidence="3">Head-tail adaptor protein</fullName>
    </recommendedName>
</protein>
<keyword evidence="2" id="KW-1185">Reference proteome</keyword>
<name>A0A9W6N8F3_9HYPH</name>
<dbReference type="Pfam" id="PF05521">
    <property type="entry name" value="Phage_HCP"/>
    <property type="match status" value="1"/>
</dbReference>
<dbReference type="RefSeq" id="WP_271201898.1">
    <property type="nucleotide sequence ID" value="NZ_BSFL01000003.1"/>
</dbReference>
<evidence type="ECO:0000313" key="2">
    <source>
        <dbReference type="Proteomes" id="UP001143309"/>
    </source>
</evidence>
<organism evidence="1 2">
    <name type="scientific">Methylopila turkensis</name>
    <dbReference type="NCBI Taxonomy" id="1437816"/>
    <lineage>
        <taxon>Bacteria</taxon>
        <taxon>Pseudomonadati</taxon>
        <taxon>Pseudomonadota</taxon>
        <taxon>Alphaproteobacteria</taxon>
        <taxon>Hyphomicrobiales</taxon>
        <taxon>Methylopilaceae</taxon>
        <taxon>Methylopila</taxon>
    </lineage>
</organism>
<comment type="caution">
    <text evidence="1">The sequence shown here is derived from an EMBL/GenBank/DDBJ whole genome shotgun (WGS) entry which is preliminary data.</text>
</comment>
<accession>A0A9W6N8F3</accession>
<evidence type="ECO:0008006" key="3">
    <source>
        <dbReference type="Google" id="ProtNLM"/>
    </source>
</evidence>
<proteinExistence type="predicted"/>
<gene>
    <name evidence="1" type="ORF">GCM10008174_31860</name>
</gene>
<dbReference type="Gene3D" id="2.40.10.270">
    <property type="entry name" value="Bacteriophage SPP1 head-tail adaptor protein"/>
    <property type="match status" value="1"/>
</dbReference>
<dbReference type="AlphaFoldDB" id="A0A9W6N8F3"/>
<dbReference type="Proteomes" id="UP001143309">
    <property type="component" value="Unassembled WGS sequence"/>
</dbReference>
<dbReference type="EMBL" id="BSFL01000003">
    <property type="protein sequence ID" value="GLK81445.1"/>
    <property type="molecule type" value="Genomic_DNA"/>
</dbReference>
<evidence type="ECO:0000313" key="1">
    <source>
        <dbReference type="EMBL" id="GLK81445.1"/>
    </source>
</evidence>
<dbReference type="NCBIfam" id="TIGR01563">
    <property type="entry name" value="gp16_SPP1"/>
    <property type="match status" value="1"/>
</dbReference>
<dbReference type="InterPro" id="IPR008767">
    <property type="entry name" value="Phage_SPP1_head-tail_adaptor"/>
</dbReference>
<reference evidence="1" key="2">
    <citation type="submission" date="2023-01" db="EMBL/GenBank/DDBJ databases">
        <authorList>
            <person name="Sun Q."/>
            <person name="Evtushenko L."/>
        </authorList>
    </citation>
    <scope>NUCLEOTIDE SEQUENCE</scope>
    <source>
        <strain evidence="1">VKM B-2748</strain>
    </source>
</reference>
<sequence length="111" mass="12189">MTAAVAALGTLRHRVAIERPADAPDGSGGVTRGFEPLTVAFARVEPLSAEETMRGYALGLARLHRVTIRARGDVSGGCRVIWRGRTFDVLSVRERDDHGRFEELLCEEIRS</sequence>
<dbReference type="InterPro" id="IPR038666">
    <property type="entry name" value="SSP1_head-tail_sf"/>
</dbReference>
<reference evidence="1" key="1">
    <citation type="journal article" date="2014" name="Int. J. Syst. Evol. Microbiol.">
        <title>Complete genome sequence of Corynebacterium casei LMG S-19264T (=DSM 44701T), isolated from a smear-ripened cheese.</title>
        <authorList>
            <consortium name="US DOE Joint Genome Institute (JGI-PGF)"/>
            <person name="Walter F."/>
            <person name="Albersmeier A."/>
            <person name="Kalinowski J."/>
            <person name="Ruckert C."/>
        </authorList>
    </citation>
    <scope>NUCLEOTIDE SEQUENCE</scope>
    <source>
        <strain evidence="1">VKM B-2748</strain>
    </source>
</reference>